<dbReference type="GO" id="GO:0008170">
    <property type="term" value="F:N-methyltransferase activity"/>
    <property type="evidence" value="ECO:0007669"/>
    <property type="project" value="InterPro"/>
</dbReference>
<reference evidence="10" key="1">
    <citation type="journal article" date="2021" name="PeerJ">
        <title>Extensive microbial diversity within the chicken gut microbiome revealed by metagenomics and culture.</title>
        <authorList>
            <person name="Gilroy R."/>
            <person name="Ravi A."/>
            <person name="Getino M."/>
            <person name="Pursley I."/>
            <person name="Horton D.L."/>
            <person name="Alikhan N.F."/>
            <person name="Baker D."/>
            <person name="Gharbi K."/>
            <person name="Hall N."/>
            <person name="Watson M."/>
            <person name="Adriaenssens E.M."/>
            <person name="Foster-Nyarko E."/>
            <person name="Jarju S."/>
            <person name="Secka A."/>
            <person name="Antonio M."/>
            <person name="Oren A."/>
            <person name="Chaudhuri R.R."/>
            <person name="La Ragione R."/>
            <person name="Hildebrand F."/>
            <person name="Pallen M.J."/>
        </authorList>
    </citation>
    <scope>NUCLEOTIDE SEQUENCE</scope>
    <source>
        <strain evidence="10">ChiW4-1371</strain>
    </source>
</reference>
<evidence type="ECO:0000256" key="5">
    <source>
        <dbReference type="ARBA" id="ARBA00022691"/>
    </source>
</evidence>
<comment type="catalytic activity">
    <reaction evidence="7">
        <text>a 2'-deoxyadenosine in DNA + S-adenosyl-L-methionine = an N(6)-methyl-2'-deoxyadenosine in DNA + S-adenosyl-L-homocysteine + H(+)</text>
        <dbReference type="Rhea" id="RHEA:15197"/>
        <dbReference type="Rhea" id="RHEA-COMP:12418"/>
        <dbReference type="Rhea" id="RHEA-COMP:12419"/>
        <dbReference type="ChEBI" id="CHEBI:15378"/>
        <dbReference type="ChEBI" id="CHEBI:57856"/>
        <dbReference type="ChEBI" id="CHEBI:59789"/>
        <dbReference type="ChEBI" id="CHEBI:90615"/>
        <dbReference type="ChEBI" id="CHEBI:90616"/>
        <dbReference type="EC" id="2.1.1.72"/>
    </reaction>
</comment>
<dbReference type="EMBL" id="DXAQ01000160">
    <property type="protein sequence ID" value="HIZ90404.1"/>
    <property type="molecule type" value="Genomic_DNA"/>
</dbReference>
<evidence type="ECO:0000313" key="11">
    <source>
        <dbReference type="Proteomes" id="UP000824176"/>
    </source>
</evidence>
<evidence type="ECO:0000256" key="1">
    <source>
        <dbReference type="ARBA" id="ARBA00006594"/>
    </source>
</evidence>
<keyword evidence="5" id="KW-0949">S-adenosyl-L-methionine</keyword>
<dbReference type="PROSITE" id="PS00092">
    <property type="entry name" value="N6_MTASE"/>
    <property type="match status" value="1"/>
</dbReference>
<comment type="caution">
    <text evidence="10">The sequence shown here is derived from an EMBL/GenBank/DDBJ whole genome shotgun (WGS) entry which is preliminary data.</text>
</comment>
<organism evidence="10 11">
    <name type="scientific">Candidatus Mucispirillum faecigallinarum</name>
    <dbReference type="NCBI Taxonomy" id="2838699"/>
    <lineage>
        <taxon>Bacteria</taxon>
        <taxon>Pseudomonadati</taxon>
        <taxon>Deferribacterota</taxon>
        <taxon>Deferribacteres</taxon>
        <taxon>Deferribacterales</taxon>
        <taxon>Mucispirillaceae</taxon>
        <taxon>Mucispirillum</taxon>
    </lineage>
</organism>
<keyword evidence="6" id="KW-0680">Restriction system</keyword>
<feature type="domain" description="DNA methylase adenine-specific" evidence="8">
    <location>
        <begin position="172"/>
        <end position="494"/>
    </location>
</feature>
<evidence type="ECO:0000256" key="4">
    <source>
        <dbReference type="ARBA" id="ARBA00022679"/>
    </source>
</evidence>
<accession>A0A9D2GW03</accession>
<dbReference type="AlphaFoldDB" id="A0A9D2GW03"/>
<dbReference type="GO" id="GO:0032259">
    <property type="term" value="P:methylation"/>
    <property type="evidence" value="ECO:0007669"/>
    <property type="project" value="UniProtKB-KW"/>
</dbReference>
<feature type="domain" description="N6 adenine-specific DNA methyltransferase N-terminal" evidence="9">
    <location>
        <begin position="9"/>
        <end position="144"/>
    </location>
</feature>
<dbReference type="InterPro" id="IPR051537">
    <property type="entry name" value="DNA_Adenine_Mtase"/>
</dbReference>
<dbReference type="GO" id="GO:0009307">
    <property type="term" value="P:DNA restriction-modification system"/>
    <property type="evidence" value="ECO:0007669"/>
    <property type="project" value="UniProtKB-KW"/>
</dbReference>
<evidence type="ECO:0000259" key="9">
    <source>
        <dbReference type="Pfam" id="PF12161"/>
    </source>
</evidence>
<keyword evidence="3" id="KW-0489">Methyltransferase</keyword>
<dbReference type="InterPro" id="IPR003356">
    <property type="entry name" value="DNA_methylase_A-5"/>
</dbReference>
<keyword evidence="4" id="KW-0808">Transferase</keyword>
<dbReference type="PANTHER" id="PTHR42933:SF3">
    <property type="entry name" value="TYPE I RESTRICTION ENZYME MJAVIII METHYLASE SUBUNIT"/>
    <property type="match status" value="1"/>
</dbReference>
<evidence type="ECO:0000256" key="3">
    <source>
        <dbReference type="ARBA" id="ARBA00022603"/>
    </source>
</evidence>
<dbReference type="PRINTS" id="PR00507">
    <property type="entry name" value="N12N6MTFRASE"/>
</dbReference>
<dbReference type="InterPro" id="IPR002052">
    <property type="entry name" value="DNA_methylase_N6_adenine_CS"/>
</dbReference>
<dbReference type="InterPro" id="IPR029063">
    <property type="entry name" value="SAM-dependent_MTases_sf"/>
</dbReference>
<dbReference type="Pfam" id="PF12161">
    <property type="entry name" value="HsdM_N"/>
    <property type="match status" value="1"/>
</dbReference>
<dbReference type="SUPFAM" id="SSF53335">
    <property type="entry name" value="S-adenosyl-L-methionine-dependent methyltransferases"/>
    <property type="match status" value="1"/>
</dbReference>
<evidence type="ECO:0000313" key="10">
    <source>
        <dbReference type="EMBL" id="HIZ90404.1"/>
    </source>
</evidence>
<comment type="similarity">
    <text evidence="1">Belongs to the N(4)/N(6)-methyltransferase family.</text>
</comment>
<evidence type="ECO:0000256" key="7">
    <source>
        <dbReference type="ARBA" id="ARBA00047942"/>
    </source>
</evidence>
<reference evidence="10" key="2">
    <citation type="submission" date="2021-04" db="EMBL/GenBank/DDBJ databases">
        <authorList>
            <person name="Gilroy R."/>
        </authorList>
    </citation>
    <scope>NUCLEOTIDE SEQUENCE</scope>
    <source>
        <strain evidence="10">ChiW4-1371</strain>
    </source>
</reference>
<dbReference type="Pfam" id="PF02384">
    <property type="entry name" value="N6_Mtase"/>
    <property type="match status" value="1"/>
</dbReference>
<protein>
    <recommendedName>
        <fullName evidence="2">site-specific DNA-methyltransferase (adenine-specific)</fullName>
        <ecNumber evidence="2">2.1.1.72</ecNumber>
    </recommendedName>
</protein>
<name>A0A9D2GW03_9BACT</name>
<dbReference type="Gene3D" id="3.40.50.150">
    <property type="entry name" value="Vaccinia Virus protein VP39"/>
    <property type="match status" value="1"/>
</dbReference>
<proteinExistence type="inferred from homology"/>
<sequence length="605" mass="69138">MDNIHNNIVSFIWGMADDCLRDVYSKGKRRDVILPMTVIRRLDVVLEDTKLAVLEMKEKMDIAGVKEQYAPLCKASKHAFYNVSPFKLKDLTARTSNQQLKADFIAYLDGFSDNVQEILEKFNFRNEIDKMVNADILHAVIQKFVSPKINLGPTPIYKDTEKQEILLPALDNHSMGTIFEELVRRFNEANDEEAGEHWTPRDAVELMADLVFMPIADKIKDSTYSVYDGACGTGGMLTVAEDRILKIAKEMDKKVSIHLYGQEINPETYAIAKADMLIKGDGKQAKNIIYDSTISNDYFAGYQFDFMLSNPPYGKSWSKDIEKMGGKDNILDTRFNVMLDDGTELKMIPKSSDGQMLFMLNNVAKMKKETELGSRIAEVHNGSSLFTGDAGQGESNIRRYLLENDYVEAIIALPENMFYNTGIGTFIWVLANKKEEKRKGKVQLINATAMKVLLRKNMGKKNCELTQDIRNEILRIFMDMEESEVSKIFNNEEFGYWEITLNHPKLDENGVQEVDKKGKPVFEKDTEIIPFTYNGGIENYLKNEVYTYSPNALYDENKTKIGYEISFTKYFYKPVELRPLKDIVNELHALEQETEGLLNDIVKGL</sequence>
<dbReference type="EC" id="2.1.1.72" evidence="2"/>
<evidence type="ECO:0000256" key="2">
    <source>
        <dbReference type="ARBA" id="ARBA00011900"/>
    </source>
</evidence>
<dbReference type="GO" id="GO:0003677">
    <property type="term" value="F:DNA binding"/>
    <property type="evidence" value="ECO:0007669"/>
    <property type="project" value="InterPro"/>
</dbReference>
<evidence type="ECO:0000256" key="6">
    <source>
        <dbReference type="ARBA" id="ARBA00022747"/>
    </source>
</evidence>
<gene>
    <name evidence="10" type="ORF">H9804_10695</name>
</gene>
<dbReference type="InterPro" id="IPR022749">
    <property type="entry name" value="D12N6_MeTrfase_N"/>
</dbReference>
<dbReference type="PANTHER" id="PTHR42933">
    <property type="entry name" value="SLR6095 PROTEIN"/>
    <property type="match status" value="1"/>
</dbReference>
<dbReference type="Proteomes" id="UP000824176">
    <property type="component" value="Unassembled WGS sequence"/>
</dbReference>
<dbReference type="GO" id="GO:0009007">
    <property type="term" value="F:site-specific DNA-methyltransferase (adenine-specific) activity"/>
    <property type="evidence" value="ECO:0007669"/>
    <property type="project" value="UniProtKB-EC"/>
</dbReference>
<evidence type="ECO:0000259" key="8">
    <source>
        <dbReference type="Pfam" id="PF02384"/>
    </source>
</evidence>